<accession>A0A5B9Q973</accession>
<dbReference type="RefSeq" id="WP_148072701.1">
    <property type="nucleotide sequence ID" value="NZ_CP042913.1"/>
</dbReference>
<dbReference type="EMBL" id="CP042913">
    <property type="protein sequence ID" value="QEG34002.1"/>
    <property type="molecule type" value="Genomic_DNA"/>
</dbReference>
<gene>
    <name evidence="1" type="ORF">Pr1d_12740</name>
</gene>
<dbReference type="Proteomes" id="UP000323917">
    <property type="component" value="Chromosome"/>
</dbReference>
<proteinExistence type="predicted"/>
<reference evidence="1 2" key="1">
    <citation type="submission" date="2019-08" db="EMBL/GenBank/DDBJ databases">
        <title>Deep-cultivation of Planctomycetes and their phenomic and genomic characterization uncovers novel biology.</title>
        <authorList>
            <person name="Wiegand S."/>
            <person name="Jogler M."/>
            <person name="Boedeker C."/>
            <person name="Pinto D."/>
            <person name="Vollmers J."/>
            <person name="Rivas-Marin E."/>
            <person name="Kohn T."/>
            <person name="Peeters S.H."/>
            <person name="Heuer A."/>
            <person name="Rast P."/>
            <person name="Oberbeckmann S."/>
            <person name="Bunk B."/>
            <person name="Jeske O."/>
            <person name="Meyerdierks A."/>
            <person name="Storesund J.E."/>
            <person name="Kallscheuer N."/>
            <person name="Luecker S."/>
            <person name="Lage O.M."/>
            <person name="Pohl T."/>
            <person name="Merkel B.J."/>
            <person name="Hornburger P."/>
            <person name="Mueller R.-W."/>
            <person name="Bruemmer F."/>
            <person name="Labrenz M."/>
            <person name="Spormann A.M."/>
            <person name="Op den Camp H."/>
            <person name="Overmann J."/>
            <person name="Amann R."/>
            <person name="Jetten M.S.M."/>
            <person name="Mascher T."/>
            <person name="Medema M.H."/>
            <person name="Devos D.P."/>
            <person name="Kaster A.-K."/>
            <person name="Ovreas L."/>
            <person name="Rohde M."/>
            <person name="Galperin M.Y."/>
            <person name="Jogler C."/>
        </authorList>
    </citation>
    <scope>NUCLEOTIDE SEQUENCE [LARGE SCALE GENOMIC DNA]</scope>
    <source>
        <strain evidence="1 2">Pr1d</strain>
    </source>
</reference>
<dbReference type="AlphaFoldDB" id="A0A5B9Q973"/>
<sequence>MKHFADSEFWQTYHRFPKHVQRLGDKNFRLLKSDPNHPSLSFKKIGQLRSARVGIHYRALAVESEKDLVWFWIGPHGEYDKIIRG</sequence>
<name>A0A5B9Q973_9BACT</name>
<dbReference type="InterPro" id="IPR035093">
    <property type="entry name" value="RelE/ParE_toxin_dom_sf"/>
</dbReference>
<organism evidence="1 2">
    <name type="scientific">Bythopirellula goksoeyrii</name>
    <dbReference type="NCBI Taxonomy" id="1400387"/>
    <lineage>
        <taxon>Bacteria</taxon>
        <taxon>Pseudomonadati</taxon>
        <taxon>Planctomycetota</taxon>
        <taxon>Planctomycetia</taxon>
        <taxon>Pirellulales</taxon>
        <taxon>Lacipirellulaceae</taxon>
        <taxon>Bythopirellula</taxon>
    </lineage>
</organism>
<dbReference type="OrthoDB" id="129742at2"/>
<protein>
    <recommendedName>
        <fullName evidence="3">mRNA interferase HigB</fullName>
    </recommendedName>
</protein>
<evidence type="ECO:0000313" key="2">
    <source>
        <dbReference type="Proteomes" id="UP000323917"/>
    </source>
</evidence>
<keyword evidence="2" id="KW-1185">Reference proteome</keyword>
<evidence type="ECO:0000313" key="1">
    <source>
        <dbReference type="EMBL" id="QEG34002.1"/>
    </source>
</evidence>
<evidence type="ECO:0008006" key="3">
    <source>
        <dbReference type="Google" id="ProtNLM"/>
    </source>
</evidence>
<dbReference type="KEGG" id="bgok:Pr1d_12740"/>
<dbReference type="SUPFAM" id="SSF143011">
    <property type="entry name" value="RelE-like"/>
    <property type="match status" value="1"/>
</dbReference>